<dbReference type="PANTHER" id="PTHR24559">
    <property type="entry name" value="TRANSPOSON TY3-I GAG-POL POLYPROTEIN"/>
    <property type="match status" value="1"/>
</dbReference>
<dbReference type="Gene3D" id="3.30.70.270">
    <property type="match status" value="1"/>
</dbReference>
<feature type="domain" description="Reverse transcriptase" evidence="1">
    <location>
        <begin position="54"/>
        <end position="120"/>
    </location>
</feature>
<dbReference type="PANTHER" id="PTHR24559:SF444">
    <property type="entry name" value="REVERSE TRANSCRIPTASE DOMAIN-CONTAINING PROTEIN"/>
    <property type="match status" value="1"/>
</dbReference>
<dbReference type="AlphaFoldDB" id="A0A1U8PR43"/>
<reference evidence="4" key="2">
    <citation type="submission" date="2025-08" db="UniProtKB">
        <authorList>
            <consortium name="RefSeq"/>
        </authorList>
    </citation>
    <scope>IDENTIFICATION</scope>
</reference>
<dbReference type="STRING" id="3635.A0A1U8PR43"/>
<proteinExistence type="predicted"/>
<dbReference type="InterPro" id="IPR000477">
    <property type="entry name" value="RT_dom"/>
</dbReference>
<feature type="domain" description="Reverse transcriptase/retrotransposon-derived protein RNase H-like" evidence="2">
    <location>
        <begin position="131"/>
        <end position="169"/>
    </location>
</feature>
<keyword evidence="3" id="KW-1185">Reference proteome</keyword>
<evidence type="ECO:0000313" key="3">
    <source>
        <dbReference type="Proteomes" id="UP000818029"/>
    </source>
</evidence>
<protein>
    <recommendedName>
        <fullName evidence="5">RNA-directed DNA polymerase homolog</fullName>
    </recommendedName>
</protein>
<dbReference type="SUPFAM" id="SSF56672">
    <property type="entry name" value="DNA/RNA polymerases"/>
    <property type="match status" value="1"/>
</dbReference>
<evidence type="ECO:0000259" key="2">
    <source>
        <dbReference type="Pfam" id="PF17919"/>
    </source>
</evidence>
<dbReference type="InterPro" id="IPR043128">
    <property type="entry name" value="Rev_trsase/Diguanyl_cyclase"/>
</dbReference>
<evidence type="ECO:0008006" key="5">
    <source>
        <dbReference type="Google" id="ProtNLM"/>
    </source>
</evidence>
<dbReference type="Pfam" id="PF17919">
    <property type="entry name" value="RT_RNaseH_2"/>
    <property type="match status" value="1"/>
</dbReference>
<dbReference type="Proteomes" id="UP000818029">
    <property type="component" value="Chromosome A05"/>
</dbReference>
<name>A0A1U8PR43_GOSHI</name>
<dbReference type="InterPro" id="IPR043502">
    <property type="entry name" value="DNA/RNA_pol_sf"/>
</dbReference>
<sequence length="237" mass="27168">MDDDVVVIREHQDYLSNMISALVAKKLVWKGCEAFLTYISVSTSEDSLIEDIKTMRDFLDPYLDQFVVVFIEDILFYSKAKDEHDEHLRVVLQILREKQLYAKLSKCEFWLRKVTFLGHVVSAEGICIDPQKIEAAPVLIQPKSGKKFVVYSDASHVGLGCVLMQDGKHRWIALLKDYDCMIEYHPRKANMVVNALSRRAMSILRVMFVLLSLFNEGTLLLSCKLSRLGLSRYGISN</sequence>
<dbReference type="InterPro" id="IPR053134">
    <property type="entry name" value="RNA-dir_DNA_polymerase"/>
</dbReference>
<organism evidence="3 4">
    <name type="scientific">Gossypium hirsutum</name>
    <name type="common">Upland cotton</name>
    <name type="synonym">Gossypium mexicanum</name>
    <dbReference type="NCBI Taxonomy" id="3635"/>
    <lineage>
        <taxon>Eukaryota</taxon>
        <taxon>Viridiplantae</taxon>
        <taxon>Streptophyta</taxon>
        <taxon>Embryophyta</taxon>
        <taxon>Tracheophyta</taxon>
        <taxon>Spermatophyta</taxon>
        <taxon>Magnoliopsida</taxon>
        <taxon>eudicotyledons</taxon>
        <taxon>Gunneridae</taxon>
        <taxon>Pentapetalae</taxon>
        <taxon>rosids</taxon>
        <taxon>malvids</taxon>
        <taxon>Malvales</taxon>
        <taxon>Malvaceae</taxon>
        <taxon>Malvoideae</taxon>
        <taxon>Gossypium</taxon>
    </lineage>
</organism>
<evidence type="ECO:0000259" key="1">
    <source>
        <dbReference type="Pfam" id="PF00078"/>
    </source>
</evidence>
<dbReference type="RefSeq" id="XP_016752724.1">
    <property type="nucleotide sequence ID" value="XM_016897235.1"/>
</dbReference>
<dbReference type="InterPro" id="IPR041577">
    <property type="entry name" value="RT_RNaseH_2"/>
</dbReference>
<gene>
    <name evidence="4" type="primary">LOC107960992</name>
</gene>
<dbReference type="Pfam" id="PF00078">
    <property type="entry name" value="RVT_1"/>
    <property type="match status" value="1"/>
</dbReference>
<dbReference type="KEGG" id="ghi:107960992"/>
<dbReference type="PaxDb" id="3635-A0A1U8PR43"/>
<reference evidence="3" key="1">
    <citation type="journal article" date="2020" name="Nat. Genet.">
        <title>Genomic diversifications of five Gossypium allopolyploid species and their impact on cotton improvement.</title>
        <authorList>
            <person name="Chen Z.J."/>
            <person name="Sreedasyam A."/>
            <person name="Ando A."/>
            <person name="Song Q."/>
            <person name="De Santiago L.M."/>
            <person name="Hulse-Kemp A.M."/>
            <person name="Ding M."/>
            <person name="Ye W."/>
            <person name="Kirkbride R.C."/>
            <person name="Jenkins J."/>
            <person name="Plott C."/>
            <person name="Lovell J."/>
            <person name="Lin Y.M."/>
            <person name="Vaughn R."/>
            <person name="Liu B."/>
            <person name="Simpson S."/>
            <person name="Scheffler B.E."/>
            <person name="Wen L."/>
            <person name="Saski C.A."/>
            <person name="Grover C.E."/>
            <person name="Hu G."/>
            <person name="Conover J.L."/>
            <person name="Carlson J.W."/>
            <person name="Shu S."/>
            <person name="Boston L.B."/>
            <person name="Williams M."/>
            <person name="Peterson D.G."/>
            <person name="McGee K."/>
            <person name="Jones D.C."/>
            <person name="Wendel J.F."/>
            <person name="Stelly D.M."/>
            <person name="Grimwood J."/>
            <person name="Schmutz J."/>
        </authorList>
    </citation>
    <scope>NUCLEOTIDE SEQUENCE [LARGE SCALE GENOMIC DNA]</scope>
    <source>
        <strain evidence="3">cv. TM-1</strain>
    </source>
</reference>
<accession>A0A1U8PR43</accession>
<evidence type="ECO:0000313" key="4">
    <source>
        <dbReference type="RefSeq" id="XP_016752724.1"/>
    </source>
</evidence>
<dbReference type="GeneID" id="107960992"/>
<dbReference type="CDD" id="cd01647">
    <property type="entry name" value="RT_LTR"/>
    <property type="match status" value="1"/>
</dbReference>